<dbReference type="HAMAP" id="MF_00222">
    <property type="entry name" value="Shikimate_DH_AroE"/>
    <property type="match status" value="1"/>
</dbReference>
<dbReference type="Gene3D" id="3.40.50.10860">
    <property type="entry name" value="Leucine Dehydrogenase, chain A, domain 1"/>
    <property type="match status" value="1"/>
</dbReference>
<feature type="binding site" evidence="8">
    <location>
        <position position="62"/>
    </location>
    <ligand>
        <name>shikimate</name>
        <dbReference type="ChEBI" id="CHEBI:36208"/>
    </ligand>
</feature>
<name>A0A9W6CKC5_XANFL</name>
<dbReference type="GO" id="GO:0019632">
    <property type="term" value="P:shikimate metabolic process"/>
    <property type="evidence" value="ECO:0007669"/>
    <property type="project" value="InterPro"/>
</dbReference>
<gene>
    <name evidence="8 12" type="primary">aroE</name>
    <name evidence="13" type="ORF">GGQ86_001936</name>
    <name evidence="12" type="ORF">XFLAVUS301_04560</name>
</gene>
<dbReference type="InterPro" id="IPR011342">
    <property type="entry name" value="Shikimate_DH"/>
</dbReference>
<dbReference type="AlphaFoldDB" id="A0A9W6CKC5"/>
<evidence type="ECO:0000256" key="4">
    <source>
        <dbReference type="ARBA" id="ARBA00022857"/>
    </source>
</evidence>
<feature type="binding site" evidence="8">
    <location>
        <begin position="128"/>
        <end position="132"/>
    </location>
    <ligand>
        <name>NADP(+)</name>
        <dbReference type="ChEBI" id="CHEBI:58349"/>
    </ligand>
</feature>
<organism evidence="12 14">
    <name type="scientific">Xanthobacter flavus</name>
    <dbReference type="NCBI Taxonomy" id="281"/>
    <lineage>
        <taxon>Bacteria</taxon>
        <taxon>Pseudomonadati</taxon>
        <taxon>Pseudomonadota</taxon>
        <taxon>Alphaproteobacteria</taxon>
        <taxon>Hyphomicrobiales</taxon>
        <taxon>Xanthobacteraceae</taxon>
        <taxon>Xanthobacter</taxon>
    </lineage>
</organism>
<feature type="binding site" evidence="8">
    <location>
        <position position="217"/>
    </location>
    <ligand>
        <name>NADP(+)</name>
        <dbReference type="ChEBI" id="CHEBI:58349"/>
    </ligand>
</feature>
<comment type="catalytic activity">
    <reaction evidence="7 8">
        <text>shikimate + NADP(+) = 3-dehydroshikimate + NADPH + H(+)</text>
        <dbReference type="Rhea" id="RHEA:17737"/>
        <dbReference type="ChEBI" id="CHEBI:15378"/>
        <dbReference type="ChEBI" id="CHEBI:16630"/>
        <dbReference type="ChEBI" id="CHEBI:36208"/>
        <dbReference type="ChEBI" id="CHEBI:57783"/>
        <dbReference type="ChEBI" id="CHEBI:58349"/>
        <dbReference type="EC" id="1.1.1.25"/>
    </reaction>
</comment>
<evidence type="ECO:0000259" key="10">
    <source>
        <dbReference type="Pfam" id="PF08501"/>
    </source>
</evidence>
<keyword evidence="6 8" id="KW-0057">Aromatic amino acid biosynthesis</keyword>
<dbReference type="NCBIfam" id="TIGR00507">
    <property type="entry name" value="aroE"/>
    <property type="match status" value="1"/>
</dbReference>
<evidence type="ECO:0000256" key="3">
    <source>
        <dbReference type="ARBA" id="ARBA00022605"/>
    </source>
</evidence>
<feature type="active site" description="Proton acceptor" evidence="8">
    <location>
        <position position="66"/>
    </location>
</feature>
<feature type="binding site" evidence="8">
    <location>
        <position position="219"/>
    </location>
    <ligand>
        <name>shikimate</name>
        <dbReference type="ChEBI" id="CHEBI:36208"/>
    </ligand>
</feature>
<evidence type="ECO:0000313" key="13">
    <source>
        <dbReference type="EMBL" id="MDR6333466.1"/>
    </source>
</evidence>
<reference evidence="13 15" key="2">
    <citation type="submission" date="2023-07" db="EMBL/GenBank/DDBJ databases">
        <title>Genomic Encyclopedia of Type Strains, Phase IV (KMG-IV): sequencing the most valuable type-strain genomes for metagenomic binning, comparative biology and taxonomic classification.</title>
        <authorList>
            <person name="Goeker M."/>
        </authorList>
    </citation>
    <scope>NUCLEOTIDE SEQUENCE [LARGE SCALE GENOMIC DNA]</scope>
    <source>
        <strain evidence="13 15">DSM 338</strain>
    </source>
</reference>
<feature type="domain" description="Shikimate dehydrogenase substrate binding N-terminal" evidence="10">
    <location>
        <begin position="7"/>
        <end position="89"/>
    </location>
</feature>
<evidence type="ECO:0000256" key="2">
    <source>
        <dbReference type="ARBA" id="ARBA00012962"/>
    </source>
</evidence>
<dbReference type="PANTHER" id="PTHR21089:SF1">
    <property type="entry name" value="BIFUNCTIONAL 3-DEHYDROQUINATE DEHYDRATASE_SHIKIMATE DEHYDROGENASE, CHLOROPLASTIC"/>
    <property type="match status" value="1"/>
</dbReference>
<evidence type="ECO:0000259" key="9">
    <source>
        <dbReference type="Pfam" id="PF01488"/>
    </source>
</evidence>
<feature type="binding site" evidence="8">
    <location>
        <position position="240"/>
    </location>
    <ligand>
        <name>NADP(+)</name>
        <dbReference type="ChEBI" id="CHEBI:58349"/>
    </ligand>
</feature>
<protein>
    <recommendedName>
        <fullName evidence="2 8">Shikimate dehydrogenase (NADP(+))</fullName>
        <shortName evidence="8">SDH</shortName>
        <ecNumber evidence="2 8">1.1.1.25</ecNumber>
    </recommendedName>
</protein>
<feature type="domain" description="Quinate/shikimate 5-dehydrogenase/glutamyl-tRNA reductase" evidence="9">
    <location>
        <begin position="122"/>
        <end position="192"/>
    </location>
</feature>
<keyword evidence="5 8" id="KW-0560">Oxidoreductase</keyword>
<dbReference type="GO" id="GO:0050661">
    <property type="term" value="F:NADP binding"/>
    <property type="evidence" value="ECO:0007669"/>
    <property type="project" value="InterPro"/>
</dbReference>
<comment type="function">
    <text evidence="8">Involved in the biosynthesis of the chorismate, which leads to the biosynthesis of aromatic amino acids. Catalyzes the reversible NADPH linked reduction of 3-dehydroshikimate (DHSA) to yield shikimate (SA).</text>
</comment>
<dbReference type="Pfam" id="PF08501">
    <property type="entry name" value="Shikimate_dh_N"/>
    <property type="match status" value="1"/>
</dbReference>
<dbReference type="GeneID" id="95761249"/>
<dbReference type="GO" id="GO:0005829">
    <property type="term" value="C:cytosol"/>
    <property type="evidence" value="ECO:0007669"/>
    <property type="project" value="TreeGrafter"/>
</dbReference>
<evidence type="ECO:0000313" key="14">
    <source>
        <dbReference type="Proteomes" id="UP001144397"/>
    </source>
</evidence>
<sequence>MTVRACVTGQPVTYSRSPLLHGYWLKAYGIDGAYEREEVPPEMAADFYRSLAARGYAGCNVTLPNKEIAFSVLDEADESAAALGAANTLWLDGGKLHGASTDGYGFIANLDASAPGWDGARNCALVVGAGGASRAVVHALVGRGFDRVVLANRTLERAETVASLFGPRVRPLAFDRIAEVMGEADILVNCTSLGMKGSDPLALDLTRLRQEAVVSDIVYVPLMTPLLKAASAAGFRTVDGLGMLLHQGVPGFRRWFGVTPEVTPELRAVLVDDLRAKGQLEA</sequence>
<dbReference type="EMBL" id="JAVDPY010000003">
    <property type="protein sequence ID" value="MDR6333466.1"/>
    <property type="molecule type" value="Genomic_DNA"/>
</dbReference>
<dbReference type="Proteomes" id="UP001144397">
    <property type="component" value="Unassembled WGS sequence"/>
</dbReference>
<evidence type="ECO:0000256" key="7">
    <source>
        <dbReference type="ARBA" id="ARBA00049442"/>
    </source>
</evidence>
<comment type="pathway">
    <text evidence="1 8">Metabolic intermediate biosynthesis; chorismate biosynthesis; chorismate from D-erythrose 4-phosphate and phosphoenolpyruvate: step 4/7.</text>
</comment>
<dbReference type="NCBIfam" id="NF001312">
    <property type="entry name" value="PRK00258.1-4"/>
    <property type="match status" value="1"/>
</dbReference>
<comment type="similarity">
    <text evidence="8">Belongs to the shikimate dehydrogenase family.</text>
</comment>
<feature type="binding site" evidence="8">
    <location>
        <position position="102"/>
    </location>
    <ligand>
        <name>shikimate</name>
        <dbReference type="ChEBI" id="CHEBI:36208"/>
    </ligand>
</feature>
<dbReference type="GO" id="GO:0009423">
    <property type="term" value="P:chorismate biosynthetic process"/>
    <property type="evidence" value="ECO:0007669"/>
    <property type="project" value="UniProtKB-UniRule"/>
</dbReference>
<dbReference type="Gene3D" id="3.40.50.720">
    <property type="entry name" value="NAD(P)-binding Rossmann-like Domain"/>
    <property type="match status" value="1"/>
</dbReference>
<evidence type="ECO:0000313" key="12">
    <source>
        <dbReference type="EMBL" id="GLI20782.1"/>
    </source>
</evidence>
<feature type="binding site" evidence="8">
    <location>
        <position position="87"/>
    </location>
    <ligand>
        <name>shikimate</name>
        <dbReference type="ChEBI" id="CHEBI:36208"/>
    </ligand>
</feature>
<dbReference type="InterPro" id="IPR036291">
    <property type="entry name" value="NAD(P)-bd_dom_sf"/>
</dbReference>
<dbReference type="Proteomes" id="UP001245370">
    <property type="component" value="Unassembled WGS sequence"/>
</dbReference>
<keyword evidence="3 8" id="KW-0028">Amino-acid biosynthesis</keyword>
<evidence type="ECO:0000256" key="5">
    <source>
        <dbReference type="ARBA" id="ARBA00023002"/>
    </source>
</evidence>
<dbReference type="Pfam" id="PF01488">
    <property type="entry name" value="Shikimate_DH"/>
    <property type="match status" value="1"/>
</dbReference>
<feature type="binding site" evidence="8">
    <location>
        <begin position="152"/>
        <end position="157"/>
    </location>
    <ligand>
        <name>NADP(+)</name>
        <dbReference type="ChEBI" id="CHEBI:58349"/>
    </ligand>
</feature>
<proteinExistence type="inferred from homology"/>
<dbReference type="PANTHER" id="PTHR21089">
    <property type="entry name" value="SHIKIMATE DEHYDROGENASE"/>
    <property type="match status" value="1"/>
</dbReference>
<dbReference type="EC" id="1.1.1.25" evidence="2 8"/>
<comment type="caution">
    <text evidence="12">The sequence shown here is derived from an EMBL/GenBank/DDBJ whole genome shotgun (WGS) entry which is preliminary data.</text>
</comment>
<dbReference type="GO" id="GO:0004764">
    <property type="term" value="F:shikimate 3-dehydrogenase (NADP+) activity"/>
    <property type="evidence" value="ECO:0007669"/>
    <property type="project" value="UniProtKB-UniRule"/>
</dbReference>
<comment type="subunit">
    <text evidence="8">Homodimer.</text>
</comment>
<dbReference type="GO" id="GO:0009073">
    <property type="term" value="P:aromatic amino acid family biosynthetic process"/>
    <property type="evidence" value="ECO:0007669"/>
    <property type="project" value="UniProtKB-KW"/>
</dbReference>
<evidence type="ECO:0000313" key="15">
    <source>
        <dbReference type="Proteomes" id="UP001245370"/>
    </source>
</evidence>
<feature type="binding site" evidence="8">
    <location>
        <begin position="15"/>
        <end position="17"/>
    </location>
    <ligand>
        <name>shikimate</name>
        <dbReference type="ChEBI" id="CHEBI:36208"/>
    </ligand>
</feature>
<evidence type="ECO:0000256" key="1">
    <source>
        <dbReference type="ARBA" id="ARBA00004871"/>
    </source>
</evidence>
<keyword evidence="15" id="KW-1185">Reference proteome</keyword>
<evidence type="ECO:0000259" key="11">
    <source>
        <dbReference type="Pfam" id="PF18317"/>
    </source>
</evidence>
<dbReference type="SUPFAM" id="SSF53223">
    <property type="entry name" value="Aminoacid dehydrogenase-like, N-terminal domain"/>
    <property type="match status" value="1"/>
</dbReference>
<dbReference type="InterPro" id="IPR041121">
    <property type="entry name" value="SDH_C"/>
</dbReference>
<accession>A0A9W6CKC5</accession>
<evidence type="ECO:0000256" key="6">
    <source>
        <dbReference type="ARBA" id="ARBA00023141"/>
    </source>
</evidence>
<dbReference type="InterPro" id="IPR046346">
    <property type="entry name" value="Aminoacid_DH-like_N_sf"/>
</dbReference>
<dbReference type="InterPro" id="IPR022893">
    <property type="entry name" value="Shikimate_DH_fam"/>
</dbReference>
<dbReference type="Pfam" id="PF18317">
    <property type="entry name" value="SDH_C"/>
    <property type="match status" value="1"/>
</dbReference>
<dbReference type="InterPro" id="IPR013708">
    <property type="entry name" value="Shikimate_DH-bd_N"/>
</dbReference>
<dbReference type="CDD" id="cd01065">
    <property type="entry name" value="NAD_bind_Shikimate_DH"/>
    <property type="match status" value="1"/>
</dbReference>
<dbReference type="SUPFAM" id="SSF51735">
    <property type="entry name" value="NAD(P)-binding Rossmann-fold domains"/>
    <property type="match status" value="1"/>
</dbReference>
<evidence type="ECO:0000256" key="8">
    <source>
        <dbReference type="HAMAP-Rule" id="MF_00222"/>
    </source>
</evidence>
<feature type="binding site" evidence="8">
    <location>
        <position position="78"/>
    </location>
    <ligand>
        <name>NADP(+)</name>
        <dbReference type="ChEBI" id="CHEBI:58349"/>
    </ligand>
</feature>
<reference evidence="12" key="1">
    <citation type="submission" date="2022-12" db="EMBL/GenBank/DDBJ databases">
        <title>Reference genome sequencing for broad-spectrum identification of bacterial and archaeal isolates by mass spectrometry.</title>
        <authorList>
            <person name="Sekiguchi Y."/>
            <person name="Tourlousse D.M."/>
        </authorList>
    </citation>
    <scope>NUCLEOTIDE SEQUENCE</scope>
    <source>
        <strain evidence="12">301</strain>
    </source>
</reference>
<keyword evidence="4 8" id="KW-0521">NADP</keyword>
<feature type="binding site" evidence="8">
    <location>
        <position position="247"/>
    </location>
    <ligand>
        <name>shikimate</name>
        <dbReference type="ChEBI" id="CHEBI:36208"/>
    </ligand>
</feature>
<dbReference type="EMBL" id="BSDO01000001">
    <property type="protein sequence ID" value="GLI20782.1"/>
    <property type="molecule type" value="Genomic_DNA"/>
</dbReference>
<dbReference type="GO" id="GO:0008652">
    <property type="term" value="P:amino acid biosynthetic process"/>
    <property type="evidence" value="ECO:0007669"/>
    <property type="project" value="UniProtKB-KW"/>
</dbReference>
<feature type="domain" description="SDH C-terminal" evidence="11">
    <location>
        <begin position="240"/>
        <end position="263"/>
    </location>
</feature>
<dbReference type="RefSeq" id="WP_281805061.1">
    <property type="nucleotide sequence ID" value="NZ_BSDO01000001.1"/>
</dbReference>
<dbReference type="InterPro" id="IPR006151">
    <property type="entry name" value="Shikm_DH/Glu-tRNA_Rdtase"/>
</dbReference>